<proteinExistence type="predicted"/>
<dbReference type="Proteomes" id="UP000663760">
    <property type="component" value="Chromosome 17"/>
</dbReference>
<dbReference type="PANTHER" id="PTHR33416">
    <property type="entry name" value="NUCLEAR PORE COMPLEX PROTEIN NUP1"/>
    <property type="match status" value="1"/>
</dbReference>
<dbReference type="OrthoDB" id="653151at2759"/>
<protein>
    <submittedName>
        <fullName evidence="2">Uncharacterized protein</fullName>
    </submittedName>
</protein>
<feature type="compositionally biased region" description="Polar residues" evidence="1">
    <location>
        <begin position="179"/>
        <end position="195"/>
    </location>
</feature>
<reference evidence="2" key="1">
    <citation type="submission" date="2020-02" db="EMBL/GenBank/DDBJ databases">
        <authorList>
            <person name="Scholz U."/>
            <person name="Mascher M."/>
            <person name="Fiebig A."/>
        </authorList>
    </citation>
    <scope>NUCLEOTIDE SEQUENCE</scope>
</reference>
<dbReference type="GO" id="GO:0071763">
    <property type="term" value="P:nuclear membrane organization"/>
    <property type="evidence" value="ECO:0007669"/>
    <property type="project" value="TreeGrafter"/>
</dbReference>
<feature type="region of interest" description="Disordered" evidence="1">
    <location>
        <begin position="179"/>
        <end position="223"/>
    </location>
</feature>
<sequence>MRWEKAHKEEKVEKIFKIRRKGGDALKGRGLKGNVGHISGGDNHQRGFCQTDKQGEGRLENMNDGIGLRFKAHSSSNAREWKDMTNSVEEKLPIQMNPIFHRESVFDEVGVSPVEIAKAFMEFRSSSSSDQGIHGRFLKNERSPLRGRGSAANTVTSSDSPMSQICWPGAVLRSDQRYFTPQSQRGRSGLRNTPRTPCPEEIFQSSLTKRKSVKMSDSKGGVQNTSASIMSTVSACCDVFSSSTLTPKRNSESGLSGHQATCSEDGSTHIAAILSRVHPKSSEVAKTILEHLDRTDLLPQKKSFEPKVLTEKKTLFGQFDGTVSLPRDKSLEPKSLIETRTLSQSDVVKELNDQGNKAGPLSLNTSLPGGDVFQLDMQVPKANEEVIPSSGTSFVDSKARQVQKFPSSPSQFSGAGSQPWEDADKRHGGKAAGRERCLWSSLSRRRRAPGLTHLLRLPSLSLLSYNLGWGRPSTRREEAECPTTYYQL</sequence>
<dbReference type="EMBL" id="LR746280">
    <property type="protein sequence ID" value="CAA7409879.1"/>
    <property type="molecule type" value="Genomic_DNA"/>
</dbReference>
<accession>A0A7I8LIL2</accession>
<feature type="region of interest" description="Disordered" evidence="1">
    <location>
        <begin position="399"/>
        <end position="434"/>
    </location>
</feature>
<name>A0A7I8LIL2_SPIIN</name>
<gene>
    <name evidence="2" type="ORF">SI8410_17020557</name>
</gene>
<dbReference type="AlphaFoldDB" id="A0A7I8LIL2"/>
<keyword evidence="3" id="KW-1185">Reference proteome</keyword>
<organism evidence="2 3">
    <name type="scientific">Spirodela intermedia</name>
    <name type="common">Intermediate duckweed</name>
    <dbReference type="NCBI Taxonomy" id="51605"/>
    <lineage>
        <taxon>Eukaryota</taxon>
        <taxon>Viridiplantae</taxon>
        <taxon>Streptophyta</taxon>
        <taxon>Embryophyta</taxon>
        <taxon>Tracheophyta</taxon>
        <taxon>Spermatophyta</taxon>
        <taxon>Magnoliopsida</taxon>
        <taxon>Liliopsida</taxon>
        <taxon>Araceae</taxon>
        <taxon>Lemnoideae</taxon>
        <taxon>Spirodela</taxon>
    </lineage>
</organism>
<feature type="compositionally biased region" description="Basic and acidic residues" evidence="1">
    <location>
        <begin position="422"/>
        <end position="434"/>
    </location>
</feature>
<evidence type="ECO:0000313" key="3">
    <source>
        <dbReference type="Proteomes" id="UP000663760"/>
    </source>
</evidence>
<dbReference type="PANTHER" id="PTHR33416:SF18">
    <property type="entry name" value="NUCLEOPORIN-LIKE PROTEIN"/>
    <property type="match status" value="1"/>
</dbReference>
<feature type="compositionally biased region" description="Polar residues" evidence="1">
    <location>
        <begin position="404"/>
        <end position="416"/>
    </location>
</feature>
<dbReference type="GO" id="GO:0005635">
    <property type="term" value="C:nuclear envelope"/>
    <property type="evidence" value="ECO:0007669"/>
    <property type="project" value="TreeGrafter"/>
</dbReference>
<evidence type="ECO:0000313" key="2">
    <source>
        <dbReference type="EMBL" id="CAA7409879.1"/>
    </source>
</evidence>
<evidence type="ECO:0000256" key="1">
    <source>
        <dbReference type="SAM" id="MobiDB-lite"/>
    </source>
</evidence>